<organism evidence="2">
    <name type="scientific">Alexandrium catenella</name>
    <name type="common">Red tide dinoflagellate</name>
    <name type="synonym">Gonyaulax catenella</name>
    <dbReference type="NCBI Taxonomy" id="2925"/>
    <lineage>
        <taxon>Eukaryota</taxon>
        <taxon>Sar</taxon>
        <taxon>Alveolata</taxon>
        <taxon>Dinophyceae</taxon>
        <taxon>Gonyaulacales</taxon>
        <taxon>Pyrocystaceae</taxon>
        <taxon>Alexandrium</taxon>
    </lineage>
</organism>
<proteinExistence type="predicted"/>
<sequence length="311" mass="33566">MLRCCAGICGSTQPSASARPAAAPEPPRVVKPVVRLDEPEDASPPSFERLIERFGAKAAPPGCDPPAPAIVSANFPRTVTRLLVIVPSSGAPPGAWNGNDSAAELLAWADANGYAMALFSSQALEASPSKIWDGVLRGSPAGCVTVLVAAGMLPVVQAAFLPMHPLLFSRYRAVCVVPDSSAGADPAPRDFAQSILAQGPAMPDELRSQLRATLVRIPDPVGREPRGWHQHLFELLQEREDRFAKNEGKKYAGFQDLKENDMPGLRRLTIEKRMERLDRDRGNDELAQLLRKHERNSGKGAEDSEEEPGVD</sequence>
<gene>
    <name evidence="2" type="ORF">ACAT0790_LOCUS54534</name>
</gene>
<reference evidence="2" key="1">
    <citation type="submission" date="2021-01" db="EMBL/GenBank/DDBJ databases">
        <authorList>
            <person name="Corre E."/>
            <person name="Pelletier E."/>
            <person name="Niang G."/>
            <person name="Scheremetjew M."/>
            <person name="Finn R."/>
            <person name="Kale V."/>
            <person name="Holt S."/>
            <person name="Cochrane G."/>
            <person name="Meng A."/>
            <person name="Brown T."/>
            <person name="Cohen L."/>
        </authorList>
    </citation>
    <scope>NUCLEOTIDE SEQUENCE</scope>
    <source>
        <strain evidence="2">OF101</strain>
    </source>
</reference>
<dbReference type="EMBL" id="HBGE01091551">
    <property type="protein sequence ID" value="CAD9177765.1"/>
    <property type="molecule type" value="Transcribed_RNA"/>
</dbReference>
<feature type="region of interest" description="Disordered" evidence="1">
    <location>
        <begin position="277"/>
        <end position="311"/>
    </location>
</feature>
<evidence type="ECO:0000256" key="1">
    <source>
        <dbReference type="SAM" id="MobiDB-lite"/>
    </source>
</evidence>
<protein>
    <submittedName>
        <fullName evidence="2">Uncharacterized protein</fullName>
    </submittedName>
</protein>
<dbReference type="AlphaFoldDB" id="A0A7S1RY87"/>
<accession>A0A7S1RY87</accession>
<evidence type="ECO:0000313" key="2">
    <source>
        <dbReference type="EMBL" id="CAD9177765.1"/>
    </source>
</evidence>
<name>A0A7S1RY87_ALECA</name>